<dbReference type="Proteomes" id="UP000765509">
    <property type="component" value="Unassembled WGS sequence"/>
</dbReference>
<reference evidence="3" key="1">
    <citation type="submission" date="2021-03" db="EMBL/GenBank/DDBJ databases">
        <title>Draft genome sequence of rust myrtle Austropuccinia psidii MF-1, a brazilian biotype.</title>
        <authorList>
            <person name="Quecine M.C."/>
            <person name="Pachon D.M.R."/>
            <person name="Bonatelli M.L."/>
            <person name="Correr F.H."/>
            <person name="Franceschini L.M."/>
            <person name="Leite T.F."/>
            <person name="Margarido G.R.A."/>
            <person name="Almeida C.A."/>
            <person name="Ferrarezi J.A."/>
            <person name="Labate C.A."/>
        </authorList>
    </citation>
    <scope>NUCLEOTIDE SEQUENCE</scope>
    <source>
        <strain evidence="3">MF-1</strain>
    </source>
</reference>
<evidence type="ECO:0000259" key="2">
    <source>
        <dbReference type="Pfam" id="PF14529"/>
    </source>
</evidence>
<organism evidence="3 4">
    <name type="scientific">Austropuccinia psidii MF-1</name>
    <dbReference type="NCBI Taxonomy" id="1389203"/>
    <lineage>
        <taxon>Eukaryota</taxon>
        <taxon>Fungi</taxon>
        <taxon>Dikarya</taxon>
        <taxon>Basidiomycota</taxon>
        <taxon>Pucciniomycotina</taxon>
        <taxon>Pucciniomycetes</taxon>
        <taxon>Pucciniales</taxon>
        <taxon>Sphaerophragmiaceae</taxon>
        <taxon>Austropuccinia</taxon>
    </lineage>
</organism>
<dbReference type="GO" id="GO:0003824">
    <property type="term" value="F:catalytic activity"/>
    <property type="evidence" value="ECO:0007669"/>
    <property type="project" value="InterPro"/>
</dbReference>
<dbReference type="InterPro" id="IPR005135">
    <property type="entry name" value="Endo/exonuclease/phosphatase"/>
</dbReference>
<feature type="domain" description="Endonuclease/exonuclease/phosphatase" evidence="2">
    <location>
        <begin position="136"/>
        <end position="226"/>
    </location>
</feature>
<proteinExistence type="predicted"/>
<dbReference type="InterPro" id="IPR036691">
    <property type="entry name" value="Endo/exonu/phosph_ase_sf"/>
</dbReference>
<name>A0A9Q3PE61_9BASI</name>
<gene>
    <name evidence="3" type="ORF">O181_098453</name>
</gene>
<keyword evidence="4" id="KW-1185">Reference proteome</keyword>
<feature type="non-terminal residue" evidence="3">
    <location>
        <position position="426"/>
    </location>
</feature>
<comment type="caution">
    <text evidence="3">The sequence shown here is derived from an EMBL/GenBank/DDBJ whole genome shotgun (WGS) entry which is preliminary data.</text>
</comment>
<protein>
    <recommendedName>
        <fullName evidence="2">Endonuclease/exonuclease/phosphatase domain-containing protein</fullName>
    </recommendedName>
</protein>
<dbReference type="EMBL" id="AVOT02067086">
    <property type="protein sequence ID" value="MBW0558738.1"/>
    <property type="molecule type" value="Genomic_DNA"/>
</dbReference>
<dbReference type="SUPFAM" id="SSF56219">
    <property type="entry name" value="DNase I-like"/>
    <property type="match status" value="1"/>
</dbReference>
<sequence length="426" mass="49702">MASENQYTRTSPITPTLSEDTDHPLTYHPHHFSFFQLNCHNRYDYTMSVLNTELTHVALLLQELWTNPYDWLPPTHPNWHRYALRLTPTNRNEQTRACIYINKSIPTHQILYLPDNNNLLSWVTISNIHPTVPKITLLSLYNTPTKFDGLPPLQTWLNNVSRRDTPTFIMTDSNLHHGLWNPPRYFHTHPEAKNLIKMCRRKGFTLISPKQVPTGRLTTINLTWANRIARYLDKTQQPLVRPPTNYNQDKTPRFWTETGGKAPIRHHKSFLLSLQGKLGTHTLCPPDANTTMISQATDNLTEPVHAAYEFQGKWVKTNQHRMKPWWNTSVLNPLVKEQNSARRKILRAKTQESTLNYYHHQEIFKQKVWELKTSHWRRFLADKGPYHAFQAYNLTKSQSTSEICALKTPGGHVATYTTKKATILFE</sequence>
<feature type="compositionally biased region" description="Polar residues" evidence="1">
    <location>
        <begin position="1"/>
        <end position="18"/>
    </location>
</feature>
<dbReference type="Gene3D" id="3.60.10.10">
    <property type="entry name" value="Endonuclease/exonuclease/phosphatase"/>
    <property type="match status" value="1"/>
</dbReference>
<evidence type="ECO:0000256" key="1">
    <source>
        <dbReference type="SAM" id="MobiDB-lite"/>
    </source>
</evidence>
<feature type="region of interest" description="Disordered" evidence="1">
    <location>
        <begin position="1"/>
        <end position="20"/>
    </location>
</feature>
<dbReference type="Pfam" id="PF14529">
    <property type="entry name" value="Exo_endo_phos_2"/>
    <property type="match status" value="1"/>
</dbReference>
<dbReference type="OrthoDB" id="412006at2759"/>
<evidence type="ECO:0000313" key="3">
    <source>
        <dbReference type="EMBL" id="MBW0558738.1"/>
    </source>
</evidence>
<dbReference type="AlphaFoldDB" id="A0A9Q3PE61"/>
<evidence type="ECO:0000313" key="4">
    <source>
        <dbReference type="Proteomes" id="UP000765509"/>
    </source>
</evidence>
<accession>A0A9Q3PE61</accession>